<gene>
    <name evidence="1" type="ORF">RRG08_064298</name>
</gene>
<dbReference type="AlphaFoldDB" id="A0AAE0YTY8"/>
<comment type="caution">
    <text evidence="1">The sequence shown here is derived from an EMBL/GenBank/DDBJ whole genome shotgun (WGS) entry which is preliminary data.</text>
</comment>
<name>A0AAE0YTY8_9GAST</name>
<reference evidence="1" key="1">
    <citation type="journal article" date="2023" name="G3 (Bethesda)">
        <title>A reference genome for the long-term kleptoplast-retaining sea slug Elysia crispata morphotype clarki.</title>
        <authorList>
            <person name="Eastman K.E."/>
            <person name="Pendleton A.L."/>
            <person name="Shaikh M.A."/>
            <person name="Suttiyut T."/>
            <person name="Ogas R."/>
            <person name="Tomko P."/>
            <person name="Gavelis G."/>
            <person name="Widhalm J.R."/>
            <person name="Wisecaver J.H."/>
        </authorList>
    </citation>
    <scope>NUCLEOTIDE SEQUENCE</scope>
    <source>
        <strain evidence="1">ECLA1</strain>
    </source>
</reference>
<dbReference type="EMBL" id="JAWDGP010005542">
    <property type="protein sequence ID" value="KAK3756192.1"/>
    <property type="molecule type" value="Genomic_DNA"/>
</dbReference>
<keyword evidence="2" id="KW-1185">Reference proteome</keyword>
<sequence>MPMLGGLLLLSRQLTMQHEFGIADDLVSVSLLSSEQDGRLSTLQHWYSSTHTHTILVPRKAKDVCLELVRVPVSSLLIQWQ</sequence>
<organism evidence="1 2">
    <name type="scientific">Elysia crispata</name>
    <name type="common">lettuce slug</name>
    <dbReference type="NCBI Taxonomy" id="231223"/>
    <lineage>
        <taxon>Eukaryota</taxon>
        <taxon>Metazoa</taxon>
        <taxon>Spiralia</taxon>
        <taxon>Lophotrochozoa</taxon>
        <taxon>Mollusca</taxon>
        <taxon>Gastropoda</taxon>
        <taxon>Heterobranchia</taxon>
        <taxon>Euthyneura</taxon>
        <taxon>Panpulmonata</taxon>
        <taxon>Sacoglossa</taxon>
        <taxon>Placobranchoidea</taxon>
        <taxon>Plakobranchidae</taxon>
        <taxon>Elysia</taxon>
    </lineage>
</organism>
<proteinExistence type="predicted"/>
<protein>
    <submittedName>
        <fullName evidence="1">Uncharacterized protein</fullName>
    </submittedName>
</protein>
<dbReference type="Proteomes" id="UP001283361">
    <property type="component" value="Unassembled WGS sequence"/>
</dbReference>
<accession>A0AAE0YTY8</accession>
<evidence type="ECO:0000313" key="1">
    <source>
        <dbReference type="EMBL" id="KAK3756192.1"/>
    </source>
</evidence>
<evidence type="ECO:0000313" key="2">
    <source>
        <dbReference type="Proteomes" id="UP001283361"/>
    </source>
</evidence>